<comment type="caution">
    <text evidence="5">The sequence shown here is derived from an EMBL/GenBank/DDBJ whole genome shotgun (WGS) entry which is preliminary data.</text>
</comment>
<dbReference type="SMART" id="SM00226">
    <property type="entry name" value="LMWPc"/>
    <property type="match status" value="1"/>
</dbReference>
<proteinExistence type="inferred from homology"/>
<evidence type="ECO:0000256" key="2">
    <source>
        <dbReference type="ARBA" id="ARBA00022801"/>
    </source>
</evidence>
<protein>
    <submittedName>
        <fullName evidence="5">Protein-tyrosine-phosphatase</fullName>
    </submittedName>
</protein>
<evidence type="ECO:0000313" key="6">
    <source>
        <dbReference type="Proteomes" id="UP001501468"/>
    </source>
</evidence>
<dbReference type="PANTHER" id="PTHR11717">
    <property type="entry name" value="LOW MOLECULAR WEIGHT PROTEIN TYROSINE PHOSPHATASE"/>
    <property type="match status" value="1"/>
</dbReference>
<comment type="similarity">
    <text evidence="1">Belongs to the low molecular weight phosphotyrosine protein phosphatase family.</text>
</comment>
<evidence type="ECO:0000313" key="5">
    <source>
        <dbReference type="EMBL" id="GAA3711899.1"/>
    </source>
</evidence>
<evidence type="ECO:0000259" key="4">
    <source>
        <dbReference type="SMART" id="SM00226"/>
    </source>
</evidence>
<name>A0ABP7E0Y5_9MICO</name>
<reference evidence="6" key="1">
    <citation type="journal article" date="2019" name="Int. J. Syst. Evol. Microbiol.">
        <title>The Global Catalogue of Microorganisms (GCM) 10K type strain sequencing project: providing services to taxonomists for standard genome sequencing and annotation.</title>
        <authorList>
            <consortium name="The Broad Institute Genomics Platform"/>
            <consortium name="The Broad Institute Genome Sequencing Center for Infectious Disease"/>
            <person name="Wu L."/>
            <person name="Ma J."/>
        </authorList>
    </citation>
    <scope>NUCLEOTIDE SEQUENCE [LARGE SCALE GENOMIC DNA]</scope>
    <source>
        <strain evidence="6">JCM 17125</strain>
    </source>
</reference>
<organism evidence="5 6">
    <name type="scientific">Terrabacter ginsenosidimutans</name>
    <dbReference type="NCBI Taxonomy" id="490575"/>
    <lineage>
        <taxon>Bacteria</taxon>
        <taxon>Bacillati</taxon>
        <taxon>Actinomycetota</taxon>
        <taxon>Actinomycetes</taxon>
        <taxon>Micrococcales</taxon>
        <taxon>Intrasporangiaceae</taxon>
        <taxon>Terrabacter</taxon>
    </lineage>
</organism>
<dbReference type="PRINTS" id="PR00719">
    <property type="entry name" value="LMWPTPASE"/>
</dbReference>
<dbReference type="InterPro" id="IPR050438">
    <property type="entry name" value="LMW_PTPase"/>
</dbReference>
<dbReference type="InterPro" id="IPR023485">
    <property type="entry name" value="Ptyr_pPase"/>
</dbReference>
<keyword evidence="2" id="KW-0378">Hydrolase</keyword>
<keyword evidence="6" id="KW-1185">Reference proteome</keyword>
<dbReference type="InterPro" id="IPR036196">
    <property type="entry name" value="Ptyr_pPase_sf"/>
</dbReference>
<sequence length="208" mass="22221">MKLGGMMLGESPHNRGILFVCTGNICRSPYAERRLRQLLPDSGIPIASAGTGAVVASDIEEATSEQLRRLGADVTGFAARDVTPKLLDGAELVLTMTRAHRADVARLRPAAMRRIFALGDFADLCRASAAWRPIAPSRPWLPQVVTEAAAARGTVAPRDASEVDVVDPYGRSARTHIEAFDRIEDFLAVVVAAMGTVAGSSRATARRT</sequence>
<evidence type="ECO:0000256" key="1">
    <source>
        <dbReference type="ARBA" id="ARBA00011063"/>
    </source>
</evidence>
<feature type="domain" description="Phosphotyrosine protein phosphatase I" evidence="4">
    <location>
        <begin position="15"/>
        <end position="193"/>
    </location>
</feature>
<dbReference type="Pfam" id="PF01451">
    <property type="entry name" value="LMWPc"/>
    <property type="match status" value="1"/>
</dbReference>
<dbReference type="SUPFAM" id="SSF52788">
    <property type="entry name" value="Phosphotyrosine protein phosphatases I"/>
    <property type="match status" value="1"/>
</dbReference>
<dbReference type="PANTHER" id="PTHR11717:SF31">
    <property type="entry name" value="LOW MOLECULAR WEIGHT PROTEIN-TYROSINE-PHOSPHATASE ETP-RELATED"/>
    <property type="match status" value="1"/>
</dbReference>
<dbReference type="Proteomes" id="UP001501468">
    <property type="component" value="Unassembled WGS sequence"/>
</dbReference>
<dbReference type="Gene3D" id="3.40.50.2300">
    <property type="match status" value="1"/>
</dbReference>
<evidence type="ECO:0000256" key="3">
    <source>
        <dbReference type="ARBA" id="ARBA00022912"/>
    </source>
</evidence>
<dbReference type="InterPro" id="IPR017867">
    <property type="entry name" value="Tyr_phospatase_low_mol_wt"/>
</dbReference>
<keyword evidence="3" id="KW-0904">Protein phosphatase</keyword>
<dbReference type="EMBL" id="BAABDC010000005">
    <property type="protein sequence ID" value="GAA3711899.1"/>
    <property type="molecule type" value="Genomic_DNA"/>
</dbReference>
<gene>
    <name evidence="5" type="ORF">GCM10022399_30870</name>
</gene>
<accession>A0ABP7E0Y5</accession>